<dbReference type="Proteomes" id="UP000006753">
    <property type="component" value="Unassembled WGS sequence"/>
</dbReference>
<dbReference type="AlphaFoldDB" id="K1XH20"/>
<reference evidence="1 2" key="1">
    <citation type="journal article" date="2012" name="BMC Genomics">
        <title>Sequencing the genome of Marssonina brunnea reveals fungus-poplar co-evolution.</title>
        <authorList>
            <person name="Zhu S."/>
            <person name="Cao Y.-Z."/>
            <person name="Jiang C."/>
            <person name="Tan B.-Y."/>
            <person name="Wang Z."/>
            <person name="Feng S."/>
            <person name="Zhang L."/>
            <person name="Su X.-H."/>
            <person name="Brejova B."/>
            <person name="Vinar T."/>
            <person name="Xu M."/>
            <person name="Wang M.-X."/>
            <person name="Zhang S.-G."/>
            <person name="Huang M.-R."/>
            <person name="Wu R."/>
            <person name="Zhou Y."/>
        </authorList>
    </citation>
    <scope>NUCLEOTIDE SEQUENCE [LARGE SCALE GENOMIC DNA]</scope>
    <source>
        <strain evidence="1 2">MB_m1</strain>
    </source>
</reference>
<dbReference type="InParanoid" id="K1XH20"/>
<proteinExistence type="predicted"/>
<organism evidence="1 2">
    <name type="scientific">Marssonina brunnea f. sp. multigermtubi (strain MB_m1)</name>
    <name type="common">Marssonina leaf spot fungus</name>
    <dbReference type="NCBI Taxonomy" id="1072389"/>
    <lineage>
        <taxon>Eukaryota</taxon>
        <taxon>Fungi</taxon>
        <taxon>Dikarya</taxon>
        <taxon>Ascomycota</taxon>
        <taxon>Pezizomycotina</taxon>
        <taxon>Leotiomycetes</taxon>
        <taxon>Helotiales</taxon>
        <taxon>Drepanopezizaceae</taxon>
        <taxon>Drepanopeziza</taxon>
    </lineage>
</organism>
<dbReference type="OrthoDB" id="3536670at2759"/>
<evidence type="ECO:0000313" key="2">
    <source>
        <dbReference type="Proteomes" id="UP000006753"/>
    </source>
</evidence>
<dbReference type="GeneID" id="18757955"/>
<protein>
    <submittedName>
        <fullName evidence="1">Uncharacterized protein</fullName>
    </submittedName>
</protein>
<sequence length="135" mass="14458">MYTHTLLASKLVLFTSALTIPAFTIPALNLPSLISIPALTVPGLTIRAPSPSPPVQRRATYDVICRADVFQNPEEDIPQVACMADAKCQGGDMAEPVMDAQDALMYQTQCFGCPTTELAGSMVNGCSYESMLEAE</sequence>
<gene>
    <name evidence="1" type="ORF">MBM_02020</name>
</gene>
<name>K1XH20_MARBU</name>
<dbReference type="RefSeq" id="XP_007289909.1">
    <property type="nucleotide sequence ID" value="XM_007289847.1"/>
</dbReference>
<dbReference type="HOGENOM" id="CLU_1886197_0_0_1"/>
<accession>K1XH20</accession>
<dbReference type="EMBL" id="JH921430">
    <property type="protein sequence ID" value="EKD20068.1"/>
    <property type="molecule type" value="Genomic_DNA"/>
</dbReference>
<keyword evidence="2" id="KW-1185">Reference proteome</keyword>
<evidence type="ECO:0000313" key="1">
    <source>
        <dbReference type="EMBL" id="EKD20068.1"/>
    </source>
</evidence>
<dbReference type="KEGG" id="mbe:MBM_02020"/>